<dbReference type="AlphaFoldDB" id="A0A4V2NFK7"/>
<dbReference type="EMBL" id="MWML01000944">
    <property type="protein sequence ID" value="TCG01468.1"/>
    <property type="molecule type" value="Genomic_DNA"/>
</dbReference>
<accession>A0A4V2NFK7</accession>
<protein>
    <submittedName>
        <fullName evidence="1">Uncharacterized protein</fullName>
    </submittedName>
</protein>
<keyword evidence="2" id="KW-1185">Reference proteome</keyword>
<evidence type="ECO:0000313" key="1">
    <source>
        <dbReference type="EMBL" id="TCG01468.1"/>
    </source>
</evidence>
<sequence length="72" mass="7880">AERKGLKVALFSVVSVYPVGYEARSDRPGIAGLRVRTHYAAPDPTFWEPGLPGVTSTEAIPEDLQKLEKANR</sequence>
<proteinExistence type="predicted"/>
<organism evidence="1 2">
    <name type="scientific">Paraburkholderia steynii</name>
    <dbReference type="NCBI Taxonomy" id="1245441"/>
    <lineage>
        <taxon>Bacteria</taxon>
        <taxon>Pseudomonadati</taxon>
        <taxon>Pseudomonadota</taxon>
        <taxon>Betaproteobacteria</taxon>
        <taxon>Burkholderiales</taxon>
        <taxon>Burkholderiaceae</taxon>
        <taxon>Paraburkholderia</taxon>
    </lineage>
</organism>
<dbReference type="Proteomes" id="UP000294200">
    <property type="component" value="Unassembled WGS sequence"/>
</dbReference>
<name>A0A4V2NFK7_9BURK</name>
<evidence type="ECO:0000313" key="2">
    <source>
        <dbReference type="Proteomes" id="UP000294200"/>
    </source>
</evidence>
<gene>
    <name evidence="1" type="ORF">BZM27_54445</name>
</gene>
<reference evidence="1 2" key="1">
    <citation type="submission" date="2017-02" db="EMBL/GenBank/DDBJ databases">
        <title>Paraburkholderia sophoroidis sp. nov. and Paraburkholderia steynii sp. nov. rhizobial symbionts of the fynbos legume Hypocalyptus sophoroides.</title>
        <authorList>
            <person name="Steenkamp E.T."/>
            <person name="Beukes C.W."/>
            <person name="Van Zyl E."/>
            <person name="Avontuur J."/>
            <person name="Chan W.Y."/>
            <person name="Hassen A."/>
            <person name="Palmer M."/>
            <person name="Mthombeni L."/>
            <person name="Phalane F."/>
            <person name="Sereme K."/>
            <person name="Venter S.N."/>
        </authorList>
    </citation>
    <scope>NUCLEOTIDE SEQUENCE [LARGE SCALE GENOMIC DNA]</scope>
    <source>
        <strain evidence="1 2">HC1.1ba</strain>
    </source>
</reference>
<comment type="caution">
    <text evidence="1">The sequence shown here is derived from an EMBL/GenBank/DDBJ whole genome shotgun (WGS) entry which is preliminary data.</text>
</comment>
<feature type="non-terminal residue" evidence="1">
    <location>
        <position position="1"/>
    </location>
</feature>